<protein>
    <submittedName>
        <fullName evidence="2">Uncharacterized protein</fullName>
    </submittedName>
</protein>
<feature type="transmembrane region" description="Helical" evidence="1">
    <location>
        <begin position="139"/>
        <end position="157"/>
    </location>
</feature>
<keyword evidence="3" id="KW-1185">Reference proteome</keyword>
<reference evidence="2 3" key="1">
    <citation type="submission" date="2021-08" db="EMBL/GenBank/DDBJ databases">
        <title>Draft Genome Sequence of Phanerochaete sordida strain YK-624.</title>
        <authorList>
            <person name="Mori T."/>
            <person name="Dohra H."/>
            <person name="Suzuki T."/>
            <person name="Kawagishi H."/>
            <person name="Hirai H."/>
        </authorList>
    </citation>
    <scope>NUCLEOTIDE SEQUENCE [LARGE SCALE GENOMIC DNA]</scope>
    <source>
        <strain evidence="2 3">YK-624</strain>
    </source>
</reference>
<organism evidence="2 3">
    <name type="scientific">Phanerochaete sordida</name>
    <dbReference type="NCBI Taxonomy" id="48140"/>
    <lineage>
        <taxon>Eukaryota</taxon>
        <taxon>Fungi</taxon>
        <taxon>Dikarya</taxon>
        <taxon>Basidiomycota</taxon>
        <taxon>Agaricomycotina</taxon>
        <taxon>Agaricomycetes</taxon>
        <taxon>Polyporales</taxon>
        <taxon>Phanerochaetaceae</taxon>
        <taxon>Phanerochaete</taxon>
    </lineage>
</organism>
<feature type="transmembrane region" description="Helical" evidence="1">
    <location>
        <begin position="185"/>
        <end position="207"/>
    </location>
</feature>
<proteinExistence type="predicted"/>
<evidence type="ECO:0000256" key="1">
    <source>
        <dbReference type="SAM" id="Phobius"/>
    </source>
</evidence>
<keyword evidence="1" id="KW-1133">Transmembrane helix</keyword>
<dbReference type="EMBL" id="BPQB01000004">
    <property type="protein sequence ID" value="GJE86384.1"/>
    <property type="molecule type" value="Genomic_DNA"/>
</dbReference>
<feature type="transmembrane region" description="Helical" evidence="1">
    <location>
        <begin position="263"/>
        <end position="284"/>
    </location>
</feature>
<dbReference type="Proteomes" id="UP000703269">
    <property type="component" value="Unassembled WGS sequence"/>
</dbReference>
<keyword evidence="1" id="KW-0812">Transmembrane</keyword>
<feature type="transmembrane region" description="Helical" evidence="1">
    <location>
        <begin position="66"/>
        <end position="86"/>
    </location>
</feature>
<gene>
    <name evidence="2" type="ORF">PsYK624_024640</name>
</gene>
<name>A0A9P3G1X8_9APHY</name>
<feature type="transmembrane region" description="Helical" evidence="1">
    <location>
        <begin position="106"/>
        <end position="127"/>
    </location>
</feature>
<feature type="transmembrane region" description="Helical" evidence="1">
    <location>
        <begin position="29"/>
        <end position="54"/>
    </location>
</feature>
<feature type="transmembrane region" description="Helical" evidence="1">
    <location>
        <begin position="227"/>
        <end position="251"/>
    </location>
</feature>
<dbReference type="OrthoDB" id="3240386at2759"/>
<dbReference type="AlphaFoldDB" id="A0A9P3G1X8"/>
<accession>A0A9P3G1X8</accession>
<sequence length="348" mass="37525">MDSAAGNAAAAVVEEAGLLAAFKLLSIEAVVFAALSTLFGAYFVLFVFAVWSTYRQSGNSQVRQRIVTVALFVVLSLHWTMRAVVFSQDRVYNGPKKQPLGGPIPLIFIASMSTTTAGLLADGMLAWRLYVVYGRTRSALYLPAAAVVLTALLGYASDLQDLAAYHNMAAFVTHYERTAFEVNAAWGWAMFATNTALTGAVVARVLYVTRRAQRENAVKARTGAYAVFLEAVVESALVTWIGLLLYGVATVAPEGHITTDKNVGFVMICIIPIFFGISQCLITVRLGILDRPTSTYTGGSMNSGGTSRRGVFVEVQRATRADSQTDSYLHEKHDALTTSEQGSVTHIA</sequence>
<keyword evidence="1" id="KW-0472">Membrane</keyword>
<evidence type="ECO:0000313" key="2">
    <source>
        <dbReference type="EMBL" id="GJE86384.1"/>
    </source>
</evidence>
<evidence type="ECO:0000313" key="3">
    <source>
        <dbReference type="Proteomes" id="UP000703269"/>
    </source>
</evidence>
<comment type="caution">
    <text evidence="2">The sequence shown here is derived from an EMBL/GenBank/DDBJ whole genome shotgun (WGS) entry which is preliminary data.</text>
</comment>